<dbReference type="Pfam" id="PF13384">
    <property type="entry name" value="HTH_23"/>
    <property type="match status" value="1"/>
</dbReference>
<name>A0A9E5JXI2_9GAMM</name>
<dbReference type="Proteomes" id="UP000787472">
    <property type="component" value="Unassembled WGS sequence"/>
</dbReference>
<evidence type="ECO:0000313" key="1">
    <source>
        <dbReference type="EMBL" id="NHO66760.1"/>
    </source>
</evidence>
<comment type="caution">
    <text evidence="1">The sequence shown here is derived from an EMBL/GenBank/DDBJ whole genome shotgun (WGS) entry which is preliminary data.</text>
</comment>
<sequence>MHKNAKSCPHSRAVIVKGHLERGISVAQLSECHQVSASLIYRWLRRYKAGGEAALKMGNSRPKTSPRQTPRWQENAVKALVLGGWEQRRVAETLNLPRSTVSVISRRVCGHLLYKREPVVRYEYDAVGGLIHLDIKRVARFDQPGHRVTGNRSQQSKRAGWEYVHVCVDDYSRWSYAEVLPDQKATSAA</sequence>
<feature type="non-terminal residue" evidence="1">
    <location>
        <position position="189"/>
    </location>
</feature>
<dbReference type="GO" id="GO:0043565">
    <property type="term" value="F:sequence-specific DNA binding"/>
    <property type="evidence" value="ECO:0007669"/>
    <property type="project" value="InterPro"/>
</dbReference>
<keyword evidence="2" id="KW-1185">Reference proteome</keyword>
<gene>
    <name evidence="1" type="ORF">G8770_14515</name>
</gene>
<reference evidence="1" key="1">
    <citation type="submission" date="2020-03" db="EMBL/GenBank/DDBJ databases">
        <authorList>
            <person name="Guo F."/>
        </authorList>
    </citation>
    <scope>NUCLEOTIDE SEQUENCE</scope>
    <source>
        <strain evidence="1">JCM 30134</strain>
    </source>
</reference>
<dbReference type="InterPro" id="IPR036388">
    <property type="entry name" value="WH-like_DNA-bd_sf"/>
</dbReference>
<organism evidence="1 2">
    <name type="scientific">Pseudomaricurvus hydrocarbonicus</name>
    <dbReference type="NCBI Taxonomy" id="1470433"/>
    <lineage>
        <taxon>Bacteria</taxon>
        <taxon>Pseudomonadati</taxon>
        <taxon>Pseudomonadota</taxon>
        <taxon>Gammaproteobacteria</taxon>
        <taxon>Cellvibrionales</taxon>
        <taxon>Cellvibrionaceae</taxon>
        <taxon>Pseudomaricurvus</taxon>
    </lineage>
</organism>
<protein>
    <submittedName>
        <fullName evidence="1">Transposase</fullName>
    </submittedName>
</protein>
<evidence type="ECO:0000313" key="2">
    <source>
        <dbReference type="Proteomes" id="UP000787472"/>
    </source>
</evidence>
<proteinExistence type="predicted"/>
<dbReference type="Gene3D" id="1.10.10.10">
    <property type="entry name" value="Winged helix-like DNA-binding domain superfamily/Winged helix DNA-binding domain"/>
    <property type="match status" value="1"/>
</dbReference>
<dbReference type="SUPFAM" id="SSF48295">
    <property type="entry name" value="TrpR-like"/>
    <property type="match status" value="1"/>
</dbReference>
<dbReference type="EMBL" id="JAAONZ010000012">
    <property type="protein sequence ID" value="NHO66760.1"/>
    <property type="molecule type" value="Genomic_DNA"/>
</dbReference>
<dbReference type="InterPro" id="IPR010921">
    <property type="entry name" value="Trp_repressor/repl_initiator"/>
</dbReference>
<dbReference type="AlphaFoldDB" id="A0A9E5JXI2"/>
<accession>A0A9E5JXI2</accession>